<comment type="caution">
    <text evidence="1">The sequence shown here is derived from an EMBL/GenBank/DDBJ whole genome shotgun (WGS) entry which is preliminary data.</text>
</comment>
<gene>
    <name evidence="1" type="ORF">O3M35_006246</name>
</gene>
<protein>
    <submittedName>
        <fullName evidence="1">Uncharacterized protein</fullName>
    </submittedName>
</protein>
<dbReference type="EMBL" id="JAPXFL010000003">
    <property type="protein sequence ID" value="KAK9508767.1"/>
    <property type="molecule type" value="Genomic_DNA"/>
</dbReference>
<name>A0AAW1DIJ7_9HEMI</name>
<keyword evidence="2" id="KW-1185">Reference proteome</keyword>
<dbReference type="AlphaFoldDB" id="A0AAW1DIJ7"/>
<evidence type="ECO:0000313" key="2">
    <source>
        <dbReference type="Proteomes" id="UP001461498"/>
    </source>
</evidence>
<organism evidence="1 2">
    <name type="scientific">Rhynocoris fuscipes</name>
    <dbReference type="NCBI Taxonomy" id="488301"/>
    <lineage>
        <taxon>Eukaryota</taxon>
        <taxon>Metazoa</taxon>
        <taxon>Ecdysozoa</taxon>
        <taxon>Arthropoda</taxon>
        <taxon>Hexapoda</taxon>
        <taxon>Insecta</taxon>
        <taxon>Pterygota</taxon>
        <taxon>Neoptera</taxon>
        <taxon>Paraneoptera</taxon>
        <taxon>Hemiptera</taxon>
        <taxon>Heteroptera</taxon>
        <taxon>Panheteroptera</taxon>
        <taxon>Cimicomorpha</taxon>
        <taxon>Reduviidae</taxon>
        <taxon>Harpactorinae</taxon>
        <taxon>Harpactorini</taxon>
        <taxon>Rhynocoris</taxon>
    </lineage>
</organism>
<sequence>MNTVKLRHNSAVIPHHIEHKMEPVTMSDILTGVQRIHRFLECFQSGQFPKVTYSFISQNISLILYNLFKKITFLSKYL</sequence>
<dbReference type="Proteomes" id="UP001461498">
    <property type="component" value="Unassembled WGS sequence"/>
</dbReference>
<accession>A0AAW1DIJ7</accession>
<proteinExistence type="predicted"/>
<evidence type="ECO:0000313" key="1">
    <source>
        <dbReference type="EMBL" id="KAK9508767.1"/>
    </source>
</evidence>
<reference evidence="1 2" key="1">
    <citation type="submission" date="2022-12" db="EMBL/GenBank/DDBJ databases">
        <title>Chromosome-level genome assembly of true bugs.</title>
        <authorList>
            <person name="Ma L."/>
            <person name="Li H."/>
        </authorList>
    </citation>
    <scope>NUCLEOTIDE SEQUENCE [LARGE SCALE GENOMIC DNA]</scope>
    <source>
        <strain evidence="1">Lab_2022b</strain>
    </source>
</reference>